<keyword evidence="3" id="KW-1185">Reference proteome</keyword>
<organism evidence="2 3">
    <name type="scientific">Dactylosporangium vinaceum</name>
    <dbReference type="NCBI Taxonomy" id="53362"/>
    <lineage>
        <taxon>Bacteria</taxon>
        <taxon>Bacillati</taxon>
        <taxon>Actinomycetota</taxon>
        <taxon>Actinomycetes</taxon>
        <taxon>Micromonosporales</taxon>
        <taxon>Micromonosporaceae</taxon>
        <taxon>Dactylosporangium</taxon>
    </lineage>
</organism>
<protein>
    <submittedName>
        <fullName evidence="2">Uncharacterized protein</fullName>
    </submittedName>
</protein>
<comment type="caution">
    <text evidence="2">The sequence shown here is derived from an EMBL/GenBank/DDBJ whole genome shotgun (WGS) entry which is preliminary data.</text>
</comment>
<evidence type="ECO:0000256" key="1">
    <source>
        <dbReference type="SAM" id="MobiDB-lite"/>
    </source>
</evidence>
<dbReference type="Proteomes" id="UP001589608">
    <property type="component" value="Unassembled WGS sequence"/>
</dbReference>
<reference evidence="2 3" key="1">
    <citation type="submission" date="2024-09" db="EMBL/GenBank/DDBJ databases">
        <authorList>
            <person name="Sun Q."/>
            <person name="Mori K."/>
        </authorList>
    </citation>
    <scope>NUCLEOTIDE SEQUENCE [LARGE SCALE GENOMIC DNA]</scope>
    <source>
        <strain evidence="2 3">JCM 3307</strain>
    </source>
</reference>
<dbReference type="RefSeq" id="WP_223103476.1">
    <property type="nucleotide sequence ID" value="NZ_CP061913.1"/>
</dbReference>
<sequence>MSDDPQVAAADILNLWAPPGYHYESGLDAYIPDGYTWDAATGTATGPDQQEMVIYRHGGTRTGTGLWNGGPSLLPEHTTLDGLATARGGGVSTGQDAGPVGETTPAAETGPTTEAAPAAEATSTPETTSTPEAPPRPQPAPKQGSAIGTNPPVTAADQALAPRVKDGTASALDALGYFQRNGHPELTGIPTFNSRLQLWVFPDSQALPPNLLPSGEVAPGWPVGRLPTRDELPQVPPHGVEDAPRYVSTFFTDTVSAGWRDAADENTPALLRYVLLGLLPVAEIGGLVERYFVNPLLAAPANFVDAVNLSVASNEALAAGDVAEAAEDRLKATAKLAEAAAAVLVVLPIARSAAIAGREIVLTWRVNWVGIKVIQPSIQANVLTQVWNTGQLMEQVFTVDGTLTYVDGLVERNGLSVVSKLEDLLIVEHKMDSVLLDIMRPQSWWQVQAGVKFVDQLNRLLVLNSELELGGIRYVVTEALGEGGATPATTGLRAWIAETFPGEFTEGTIKVIRANPPPPEWSPWP</sequence>
<accession>A0ABV5MK69</accession>
<feature type="compositionally biased region" description="Low complexity" evidence="1">
    <location>
        <begin position="101"/>
        <end position="131"/>
    </location>
</feature>
<evidence type="ECO:0000313" key="3">
    <source>
        <dbReference type="Proteomes" id="UP001589608"/>
    </source>
</evidence>
<dbReference type="EMBL" id="JBHMCA010000065">
    <property type="protein sequence ID" value="MFB9449256.1"/>
    <property type="molecule type" value="Genomic_DNA"/>
</dbReference>
<evidence type="ECO:0000313" key="2">
    <source>
        <dbReference type="EMBL" id="MFB9449256.1"/>
    </source>
</evidence>
<feature type="region of interest" description="Disordered" evidence="1">
    <location>
        <begin position="82"/>
        <end position="153"/>
    </location>
</feature>
<name>A0ABV5MK69_9ACTN</name>
<gene>
    <name evidence="2" type="ORF">ACFFTR_39785</name>
</gene>
<proteinExistence type="predicted"/>